<dbReference type="GO" id="GO:0016787">
    <property type="term" value="F:hydrolase activity"/>
    <property type="evidence" value="ECO:0007669"/>
    <property type="project" value="UniProtKB-KW"/>
</dbReference>
<dbReference type="InterPro" id="IPR029058">
    <property type="entry name" value="AB_hydrolase_fold"/>
</dbReference>
<dbReference type="SUPFAM" id="SSF53474">
    <property type="entry name" value="alpha/beta-Hydrolases"/>
    <property type="match status" value="1"/>
</dbReference>
<gene>
    <name evidence="3" type="ORF">H8K55_21005</name>
</gene>
<dbReference type="InterPro" id="IPR050300">
    <property type="entry name" value="GDXG_lipolytic_enzyme"/>
</dbReference>
<dbReference type="RefSeq" id="WP_186944179.1">
    <property type="nucleotide sequence ID" value="NZ_JACOGA010000033.1"/>
</dbReference>
<name>A0ABR6YI01_9BURK</name>
<comment type="caution">
    <text evidence="3">The sequence shown here is derived from an EMBL/GenBank/DDBJ whole genome shotgun (WGS) entry which is preliminary data.</text>
</comment>
<dbReference type="PANTHER" id="PTHR48081">
    <property type="entry name" value="AB HYDROLASE SUPERFAMILY PROTEIN C4A8.06C"/>
    <property type="match status" value="1"/>
</dbReference>
<evidence type="ECO:0000256" key="1">
    <source>
        <dbReference type="ARBA" id="ARBA00022801"/>
    </source>
</evidence>
<dbReference type="Pfam" id="PF20434">
    <property type="entry name" value="BD-FAE"/>
    <property type="match status" value="1"/>
</dbReference>
<keyword evidence="4" id="KW-1185">Reference proteome</keyword>
<dbReference type="EMBL" id="JACOGA010000033">
    <property type="protein sequence ID" value="MBC3876079.1"/>
    <property type="molecule type" value="Genomic_DNA"/>
</dbReference>
<dbReference type="Proteomes" id="UP000624279">
    <property type="component" value="Unassembled WGS sequence"/>
</dbReference>
<keyword evidence="1 3" id="KW-0378">Hydrolase</keyword>
<protein>
    <submittedName>
        <fullName evidence="3">Alpha/beta hydrolase</fullName>
    </submittedName>
</protein>
<evidence type="ECO:0000259" key="2">
    <source>
        <dbReference type="Pfam" id="PF20434"/>
    </source>
</evidence>
<reference evidence="3 4" key="1">
    <citation type="submission" date="2020-08" db="EMBL/GenBank/DDBJ databases">
        <title>Novel species isolated from subtropical streams in China.</title>
        <authorList>
            <person name="Lu H."/>
        </authorList>
    </citation>
    <scope>NUCLEOTIDE SEQUENCE [LARGE SCALE GENOMIC DNA]</scope>
    <source>
        <strain evidence="3 4">LX15W</strain>
    </source>
</reference>
<dbReference type="InterPro" id="IPR049492">
    <property type="entry name" value="BD-FAE-like_dom"/>
</dbReference>
<dbReference type="Gene3D" id="3.40.50.1820">
    <property type="entry name" value="alpha/beta hydrolase"/>
    <property type="match status" value="1"/>
</dbReference>
<evidence type="ECO:0000313" key="4">
    <source>
        <dbReference type="Proteomes" id="UP000624279"/>
    </source>
</evidence>
<organism evidence="3 4">
    <name type="scientific">Undibacterium flavidum</name>
    <dbReference type="NCBI Taxonomy" id="2762297"/>
    <lineage>
        <taxon>Bacteria</taxon>
        <taxon>Pseudomonadati</taxon>
        <taxon>Pseudomonadota</taxon>
        <taxon>Betaproteobacteria</taxon>
        <taxon>Burkholderiales</taxon>
        <taxon>Oxalobacteraceae</taxon>
        <taxon>Undibacterium</taxon>
    </lineage>
</organism>
<evidence type="ECO:0000313" key="3">
    <source>
        <dbReference type="EMBL" id="MBC3876079.1"/>
    </source>
</evidence>
<feature type="domain" description="BD-FAE-like" evidence="2">
    <location>
        <begin position="260"/>
        <end position="366"/>
    </location>
</feature>
<sequence>MHLFRPIWVAAGLGLALFFLPTFFLATSQLRAENVASSEQYDLSMRGMIRLIHEKPAQFEALWAERRRNKERAISSQFSASERAAALQNIQWEWAAGLINYPYFHQRETGGVVAANWQAKQEAIKSIQFNEEANLEHSNFQLLIQAWLHDTAGQLLKQDPMLMRGDNRWLRANFAALETTITNRKVKAHFMSKLLAEHIDENGAKNVLPQIVSAENNGVDATQIGKFRAAYEQTTQAPTDHVAYTYQSVDDVDLQLHVFPTKTEAKSAPVFLWFHGGSWSTGHWSYCPVLCRALQNSGFIVVQVEYRTSQRFDGTPLNALADAGRAIDWIIAHSNELHIDPSKLMVGGFSSGAALASQMAVLNNTKVRAAAYISGGFDPSKDTWYNSVVGPLRDTKPLSPLLMVDRNSPPQILFHAKDDVMCVYQDAQDLSRKLTALEIPNRLVSFEQGGHFFVFKDPADRQRISMELANFVEQLKWK</sequence>
<proteinExistence type="predicted"/>
<accession>A0ABR6YI01</accession>